<dbReference type="Proteomes" id="UP000799778">
    <property type="component" value="Unassembled WGS sequence"/>
</dbReference>
<dbReference type="SMART" id="SM00754">
    <property type="entry name" value="CHRD"/>
    <property type="match status" value="1"/>
</dbReference>
<name>A0A6A5Y500_9PLEO</name>
<proteinExistence type="predicted"/>
<feature type="chain" id="PRO_5025416953" description="CHRD domain-containing protein" evidence="1">
    <location>
        <begin position="20"/>
        <end position="202"/>
    </location>
</feature>
<feature type="domain" description="CHRD" evidence="2">
    <location>
        <begin position="59"/>
        <end position="202"/>
    </location>
</feature>
<evidence type="ECO:0000313" key="3">
    <source>
        <dbReference type="EMBL" id="KAF2020117.1"/>
    </source>
</evidence>
<gene>
    <name evidence="3" type="ORF">BU24DRAFT_431683</name>
</gene>
<dbReference type="AlphaFoldDB" id="A0A6A5Y500"/>
<dbReference type="RefSeq" id="XP_033388456.1">
    <property type="nucleotide sequence ID" value="XM_033529883.1"/>
</dbReference>
<evidence type="ECO:0000256" key="1">
    <source>
        <dbReference type="SAM" id="SignalP"/>
    </source>
</evidence>
<dbReference type="EMBL" id="ML978067">
    <property type="protein sequence ID" value="KAF2020117.1"/>
    <property type="molecule type" value="Genomic_DNA"/>
</dbReference>
<reference evidence="3" key="1">
    <citation type="journal article" date="2020" name="Stud. Mycol.">
        <title>101 Dothideomycetes genomes: a test case for predicting lifestyles and emergence of pathogens.</title>
        <authorList>
            <person name="Haridas S."/>
            <person name="Albert R."/>
            <person name="Binder M."/>
            <person name="Bloem J."/>
            <person name="Labutti K."/>
            <person name="Salamov A."/>
            <person name="Andreopoulos B."/>
            <person name="Baker S."/>
            <person name="Barry K."/>
            <person name="Bills G."/>
            <person name="Bluhm B."/>
            <person name="Cannon C."/>
            <person name="Castanera R."/>
            <person name="Culley D."/>
            <person name="Daum C."/>
            <person name="Ezra D."/>
            <person name="Gonzalez J."/>
            <person name="Henrissat B."/>
            <person name="Kuo A."/>
            <person name="Liang C."/>
            <person name="Lipzen A."/>
            <person name="Lutzoni F."/>
            <person name="Magnuson J."/>
            <person name="Mondo S."/>
            <person name="Nolan M."/>
            <person name="Ohm R."/>
            <person name="Pangilinan J."/>
            <person name="Park H.-J."/>
            <person name="Ramirez L."/>
            <person name="Alfaro M."/>
            <person name="Sun H."/>
            <person name="Tritt A."/>
            <person name="Yoshinaga Y."/>
            <person name="Zwiers L.-H."/>
            <person name="Turgeon B."/>
            <person name="Goodwin S."/>
            <person name="Spatafora J."/>
            <person name="Crous P."/>
            <person name="Grigoriev I."/>
        </authorList>
    </citation>
    <scope>NUCLEOTIDE SEQUENCE</scope>
    <source>
        <strain evidence="3">CBS 175.79</strain>
    </source>
</reference>
<dbReference type="Pfam" id="PF07452">
    <property type="entry name" value="CHRD"/>
    <property type="match status" value="1"/>
</dbReference>
<dbReference type="InterPro" id="IPR010895">
    <property type="entry name" value="CHRD"/>
</dbReference>
<protein>
    <recommendedName>
        <fullName evidence="2">CHRD domain-containing protein</fullName>
    </recommendedName>
</protein>
<evidence type="ECO:0000313" key="4">
    <source>
        <dbReference type="Proteomes" id="UP000799778"/>
    </source>
</evidence>
<accession>A0A6A5Y500</accession>
<dbReference type="GeneID" id="54287280"/>
<evidence type="ECO:0000259" key="2">
    <source>
        <dbReference type="SMART" id="SM00754"/>
    </source>
</evidence>
<sequence length="202" mass="21725">MASSLTLLVSFLTITSVAATPITGRSPQPRASLEETKRYWENKGKEHHDDNKKVFYFDKVFVVKATPDQVRNGTTPAPGEPGAKGLYKLGINKEYNTVCYNIVLSGVTGEYSSPAVTATHLHEAARGASGPPRLAFQNPQGPDDKRVSCGCLTGPFTTGIVNNGVDTGANFHVSQIIDNPAGFFVDTHTKKYTLGAVRGQLE</sequence>
<organism evidence="3 4">
    <name type="scientific">Aaosphaeria arxii CBS 175.79</name>
    <dbReference type="NCBI Taxonomy" id="1450172"/>
    <lineage>
        <taxon>Eukaryota</taxon>
        <taxon>Fungi</taxon>
        <taxon>Dikarya</taxon>
        <taxon>Ascomycota</taxon>
        <taxon>Pezizomycotina</taxon>
        <taxon>Dothideomycetes</taxon>
        <taxon>Pleosporomycetidae</taxon>
        <taxon>Pleosporales</taxon>
        <taxon>Pleosporales incertae sedis</taxon>
        <taxon>Aaosphaeria</taxon>
    </lineage>
</organism>
<keyword evidence="4" id="KW-1185">Reference proteome</keyword>
<keyword evidence="1" id="KW-0732">Signal</keyword>
<feature type="signal peptide" evidence="1">
    <location>
        <begin position="1"/>
        <end position="19"/>
    </location>
</feature>
<dbReference type="OrthoDB" id="3554264at2759"/>